<dbReference type="PANTHER" id="PTHR10937">
    <property type="entry name" value="GLUCOSAMINE--FRUCTOSE-6-PHOSPHATE AMINOTRANSFERASE, ISOMERIZING"/>
    <property type="match status" value="1"/>
</dbReference>
<dbReference type="CDD" id="cd05009">
    <property type="entry name" value="SIS_GlmS_GlmD_2"/>
    <property type="match status" value="1"/>
</dbReference>
<dbReference type="SUPFAM" id="SSF53697">
    <property type="entry name" value="SIS domain"/>
    <property type="match status" value="1"/>
</dbReference>
<dbReference type="GO" id="GO:0006487">
    <property type="term" value="P:protein N-linked glycosylation"/>
    <property type="evidence" value="ECO:0007669"/>
    <property type="project" value="TreeGrafter"/>
</dbReference>
<reference evidence="2 3" key="1">
    <citation type="submission" date="2020-08" db="EMBL/GenBank/DDBJ databases">
        <title>Genome public.</title>
        <authorList>
            <person name="Liu C."/>
            <person name="Sun Q."/>
        </authorList>
    </citation>
    <scope>NUCLEOTIDE SEQUENCE [LARGE SCALE GENOMIC DNA]</scope>
    <source>
        <strain evidence="2 3">BX17</strain>
    </source>
</reference>
<dbReference type="InterPro" id="IPR001347">
    <property type="entry name" value="SIS_dom"/>
</dbReference>
<name>A0A8I0AHI4_9FIRM</name>
<dbReference type="GO" id="GO:0004360">
    <property type="term" value="F:glutamine-fructose-6-phosphate transaminase (isomerizing) activity"/>
    <property type="evidence" value="ECO:0007669"/>
    <property type="project" value="TreeGrafter"/>
</dbReference>
<comment type="caution">
    <text evidence="2">The sequence shown here is derived from an EMBL/GenBank/DDBJ whole genome shotgun (WGS) entry which is preliminary data.</text>
</comment>
<evidence type="ECO:0000313" key="3">
    <source>
        <dbReference type="Proteomes" id="UP000652847"/>
    </source>
</evidence>
<dbReference type="PIRSF" id="PIRSF009290">
    <property type="entry name" value="FrlB"/>
    <property type="match status" value="1"/>
</dbReference>
<dbReference type="PROSITE" id="PS51464">
    <property type="entry name" value="SIS"/>
    <property type="match status" value="1"/>
</dbReference>
<dbReference type="PANTHER" id="PTHR10937:SF14">
    <property type="entry name" value="FRUCTOSELYSINE 6-PHOSPHATE DEGLYCASE"/>
    <property type="match status" value="1"/>
</dbReference>
<dbReference type="InterPro" id="IPR035488">
    <property type="entry name" value="FrlB_SIS"/>
</dbReference>
<dbReference type="GO" id="GO:0006047">
    <property type="term" value="P:UDP-N-acetylglucosamine metabolic process"/>
    <property type="evidence" value="ECO:0007669"/>
    <property type="project" value="TreeGrafter"/>
</dbReference>
<dbReference type="EMBL" id="JACOOT010000008">
    <property type="protein sequence ID" value="MBC5650191.1"/>
    <property type="molecule type" value="Genomic_DNA"/>
</dbReference>
<keyword evidence="3" id="KW-1185">Reference proteome</keyword>
<evidence type="ECO:0000313" key="2">
    <source>
        <dbReference type="EMBL" id="MBC5650191.1"/>
    </source>
</evidence>
<dbReference type="CDD" id="cd05710">
    <property type="entry name" value="SIS_1"/>
    <property type="match status" value="1"/>
</dbReference>
<gene>
    <name evidence="2" type="ORF">H8S54_03380</name>
</gene>
<dbReference type="RefSeq" id="WP_186900925.1">
    <property type="nucleotide sequence ID" value="NZ_JACOOT010000008.1"/>
</dbReference>
<dbReference type="InterPro" id="IPR046348">
    <property type="entry name" value="SIS_dom_sf"/>
</dbReference>
<dbReference type="GO" id="GO:0097367">
    <property type="term" value="F:carbohydrate derivative binding"/>
    <property type="evidence" value="ECO:0007669"/>
    <property type="project" value="InterPro"/>
</dbReference>
<organism evidence="2 3">
    <name type="scientific">Blautia segnis</name>
    <dbReference type="NCBI Taxonomy" id="2763030"/>
    <lineage>
        <taxon>Bacteria</taxon>
        <taxon>Bacillati</taxon>
        <taxon>Bacillota</taxon>
        <taxon>Clostridia</taxon>
        <taxon>Lachnospirales</taxon>
        <taxon>Lachnospiraceae</taxon>
        <taxon>Blautia</taxon>
    </lineage>
</organism>
<dbReference type="Proteomes" id="UP000652847">
    <property type="component" value="Unassembled WGS sequence"/>
</dbReference>
<dbReference type="Gene3D" id="3.40.50.10490">
    <property type="entry name" value="Glucose-6-phosphate isomerase like protein, domain 1"/>
    <property type="match status" value="1"/>
</dbReference>
<dbReference type="AlphaFoldDB" id="A0A8I0AHI4"/>
<accession>A0A8I0AHI4</accession>
<dbReference type="GO" id="GO:0006002">
    <property type="term" value="P:fructose 6-phosphate metabolic process"/>
    <property type="evidence" value="ECO:0007669"/>
    <property type="project" value="TreeGrafter"/>
</dbReference>
<feature type="domain" description="SIS" evidence="1">
    <location>
        <begin position="12"/>
        <end position="150"/>
    </location>
</feature>
<dbReference type="Gene3D" id="3.40.50.12570">
    <property type="match status" value="1"/>
</dbReference>
<dbReference type="Pfam" id="PF01380">
    <property type="entry name" value="SIS"/>
    <property type="match status" value="1"/>
</dbReference>
<protein>
    <submittedName>
        <fullName evidence="2">SIS domain-containing protein</fullName>
    </submittedName>
</protein>
<proteinExistence type="predicted"/>
<dbReference type="Gene3D" id="1.10.10.2240">
    <property type="match status" value="1"/>
</dbReference>
<dbReference type="InterPro" id="IPR024713">
    <property type="entry name" value="Fructosamine_deglycase_FrlB"/>
</dbReference>
<dbReference type="InterPro" id="IPR035490">
    <property type="entry name" value="GlmS/FrlB_SIS"/>
</dbReference>
<evidence type="ECO:0000259" key="1">
    <source>
        <dbReference type="PROSITE" id="PS51464"/>
    </source>
</evidence>
<sequence>MESIKEIINKILEEKKEAGGIKQVFYVACGGSLGAFYPAKIFLETEAVGIKTGWYNSNEFIHNLPKSMGENSVLIVASHKGNTPETVEAARIGKERGIPVIVLTWIPDSPITQYADYVIPYTFGDNKDIAGEKTIKGLLLAVEILNQTEGYPNYEKFMDGVSKINQIVRNACRLVQRRAREFARNYKDDKVIYTIGSGAGFGAAYMECICIFMEMQWINSNAIHSGEYFHGPFEITDKELPFILQLSEGKTRALDERALNFLERYARRIEVLDAKELGLSTIDASVVDYFNHSLYNNVYVVYNQALAEARQHPLSTRRYMWKVNY</sequence>